<comment type="function">
    <text evidence="4">Has ATPase and non-specific DNA-binding activities.</text>
</comment>
<dbReference type="SUPFAM" id="SSF52540">
    <property type="entry name" value="P-loop containing nucleoside triphosphate hydrolases"/>
    <property type="match status" value="1"/>
</dbReference>
<dbReference type="KEGG" id="hwc:Hqrw_4095"/>
<dbReference type="GeneID" id="12449002"/>
<evidence type="ECO:0000259" key="7">
    <source>
        <dbReference type="SMART" id="SM00534"/>
    </source>
</evidence>
<gene>
    <name evidence="8" type="primary">mutS3</name>
    <name evidence="4" type="synonym">mutS2</name>
    <name evidence="8" type="ordered locus">Hqrw_4095</name>
</gene>
<organism evidence="8 9">
    <name type="scientific">Haloquadratum walsbyi (strain DSM 16854 / JCM 12705 / C23)</name>
    <dbReference type="NCBI Taxonomy" id="768065"/>
    <lineage>
        <taxon>Archaea</taxon>
        <taxon>Methanobacteriati</taxon>
        <taxon>Methanobacteriota</taxon>
        <taxon>Stenosarchaea group</taxon>
        <taxon>Halobacteria</taxon>
        <taxon>Halobacteriales</taxon>
        <taxon>Haloferacaceae</taxon>
        <taxon>Haloquadratum</taxon>
    </lineage>
</organism>
<evidence type="ECO:0000313" key="9">
    <source>
        <dbReference type="Proteomes" id="UP000007954"/>
    </source>
</evidence>
<dbReference type="InterPro" id="IPR045076">
    <property type="entry name" value="MutS"/>
</dbReference>
<dbReference type="HAMAP" id="MF_00971">
    <property type="entry name" value="MutS2_archaea"/>
    <property type="match status" value="1"/>
</dbReference>
<dbReference type="InterPro" id="IPR003593">
    <property type="entry name" value="AAA+_ATPase"/>
</dbReference>
<dbReference type="SMART" id="SM00534">
    <property type="entry name" value="MUTSac"/>
    <property type="match status" value="1"/>
</dbReference>
<dbReference type="InterPro" id="IPR012401">
    <property type="entry name" value="DNA-bd_MutS2_arc"/>
</dbReference>
<dbReference type="EMBL" id="FR746099">
    <property type="protein sequence ID" value="CCC41819.1"/>
    <property type="molecule type" value="Genomic_DNA"/>
</dbReference>
<sequence>MQFEDIPGVGPKTAAALEELDDAERALKDGDVAALSRSPEISDGRATAVARGVIRKRHTDDSNFLATRRAREIYQDVLALLRDRAITEYATKRLATLYPTASSTRIEEARAFVTAATTTEIPIDDTIQETLSGVEPLTTPTISRIRDRCIATSDPERYAKADDVFPEVSVEVVEDTRELAELARSYSTVIALDERFAGIDIEGDVQIHPDAIDTPNKIVPERVLQYFATNRDRILAAVKVHEQTNLDPPCSVSKLRDVLKKVDTDGTVVGDAELTRLTTAVADLDAAVSTAESVANDRLREAIQQRDVTIEGTDFLSLVEQGARVDSLFGRELNDEYDAAVAAAREHLIEAIELRPSEADFAERAFPTDPTFPVEHESSVISRLRTELITARDRKAAQRKREVADELTTLQQPVQKLVRAVLELDVERAIAKFAHDFECTMPTFIDDTEIPDQTGNTNRDTPDTAADPPQSEINSSSEAKHITDSDGSLIRGFNISGGRSPLLDVEFSAVEAIDYRVSGVTLLSGVNSGGKTSTLDLVALIAILAHMGLPVPADNVRLERFSELHYYAKTQGTLDAGAFESTLRDFRELADGASNRLVLVDELESITEPGASAKIVAGILEALEDQSATAVFVSHLADEIREAADFSVAVDGIEAVGLEDGELIVNRSPIKGRLARSTPELIVEKLADSDGSESQFYHRLLQKF</sequence>
<evidence type="ECO:0000256" key="2">
    <source>
        <dbReference type="ARBA" id="ARBA00022840"/>
    </source>
</evidence>
<keyword evidence="3 4" id="KW-0238">DNA-binding</keyword>
<reference evidence="8 9" key="1">
    <citation type="journal article" date="2011" name="PLoS ONE">
        <title>Haloquadratum walsbyi: limited diversity in a global pond.</title>
        <authorList>
            <person name="Dyall-Smith M."/>
            <person name="Pfeiffer F."/>
            <person name="Klee K."/>
            <person name="Palm P."/>
            <person name="Gross K."/>
            <person name="Schuster S.C."/>
            <person name="Rampp M."/>
            <person name="Oesterhelt D."/>
        </authorList>
    </citation>
    <scope>NUCLEOTIDE SEQUENCE [LARGE SCALE GENOMIC DNA]</scope>
    <source>
        <strain evidence="9">DSM 16854 / JCM 12705 / C23</strain>
    </source>
</reference>
<evidence type="ECO:0000256" key="3">
    <source>
        <dbReference type="ARBA" id="ARBA00023125"/>
    </source>
</evidence>
<dbReference type="InterPro" id="IPR027417">
    <property type="entry name" value="P-loop_NTPase"/>
</dbReference>
<dbReference type="PANTHER" id="PTHR11361:SF125">
    <property type="entry name" value="DNA-BINDING PROTEIN MUTS2"/>
    <property type="match status" value="1"/>
</dbReference>
<keyword evidence="4" id="KW-0378">Hydrolase</keyword>
<dbReference type="Gene3D" id="3.40.50.300">
    <property type="entry name" value="P-loop containing nucleotide triphosphate hydrolases"/>
    <property type="match status" value="1"/>
</dbReference>
<dbReference type="PIRSF" id="PIRSF029254">
    <property type="entry name" value="MutS_C_archaeal"/>
    <property type="match status" value="1"/>
</dbReference>
<evidence type="ECO:0000259" key="6">
    <source>
        <dbReference type="SMART" id="SM00382"/>
    </source>
</evidence>
<dbReference type="PANTHER" id="PTHR11361">
    <property type="entry name" value="DNA MISMATCH REPAIR PROTEIN MUTS FAMILY MEMBER"/>
    <property type="match status" value="1"/>
</dbReference>
<name>G0LFQ6_HALWC</name>
<feature type="region of interest" description="Disordered" evidence="5">
    <location>
        <begin position="444"/>
        <end position="483"/>
    </location>
</feature>
<dbReference type="GO" id="GO:0030983">
    <property type="term" value="F:mismatched DNA binding"/>
    <property type="evidence" value="ECO:0007669"/>
    <property type="project" value="InterPro"/>
</dbReference>
<comment type="cofactor">
    <cofactor evidence="4">
        <name>a divalent metal cation</name>
        <dbReference type="ChEBI" id="CHEBI:60240"/>
    </cofactor>
</comment>
<dbReference type="InterPro" id="IPR000432">
    <property type="entry name" value="DNA_mismatch_repair_MutS_C"/>
</dbReference>
<evidence type="ECO:0000313" key="8">
    <source>
        <dbReference type="EMBL" id="CCC41819.1"/>
    </source>
</evidence>
<dbReference type="RefSeq" id="WP_014557094.1">
    <property type="nucleotide sequence ID" value="NC_017459.1"/>
</dbReference>
<dbReference type="GO" id="GO:0140664">
    <property type="term" value="F:ATP-dependent DNA damage sensor activity"/>
    <property type="evidence" value="ECO:0007669"/>
    <property type="project" value="InterPro"/>
</dbReference>
<dbReference type="GO" id="GO:0016787">
    <property type="term" value="F:hydrolase activity"/>
    <property type="evidence" value="ECO:0007669"/>
    <property type="project" value="UniProtKB-KW"/>
</dbReference>
<evidence type="ECO:0000256" key="1">
    <source>
        <dbReference type="ARBA" id="ARBA00022741"/>
    </source>
</evidence>
<feature type="binding site" evidence="4">
    <location>
        <begin position="525"/>
        <end position="532"/>
    </location>
    <ligand>
        <name>ATP</name>
        <dbReference type="ChEBI" id="CHEBI:30616"/>
    </ligand>
</feature>
<dbReference type="Pfam" id="PF00488">
    <property type="entry name" value="MutS_V"/>
    <property type="match status" value="1"/>
</dbReference>
<keyword evidence="2 4" id="KW-0067">ATP-binding</keyword>
<dbReference type="GO" id="GO:0005524">
    <property type="term" value="F:ATP binding"/>
    <property type="evidence" value="ECO:0007669"/>
    <property type="project" value="UniProtKB-UniRule"/>
</dbReference>
<protein>
    <recommendedName>
        <fullName evidence="4">DNA-binding protein MutS2</fullName>
    </recommendedName>
</protein>
<keyword evidence="1 4" id="KW-0547">Nucleotide-binding</keyword>
<feature type="domain" description="AAA+ ATPase" evidence="6">
    <location>
        <begin position="517"/>
        <end position="654"/>
    </location>
</feature>
<dbReference type="AlphaFoldDB" id="G0LFQ6"/>
<dbReference type="Proteomes" id="UP000007954">
    <property type="component" value="Chromosome"/>
</dbReference>
<evidence type="ECO:0000256" key="5">
    <source>
        <dbReference type="SAM" id="MobiDB-lite"/>
    </source>
</evidence>
<dbReference type="OrthoDB" id="15514at2157"/>
<comment type="similarity">
    <text evidence="4">Belongs to the DNA mismatch repair MutS family. Archaeal Muts2 subfamily.</text>
</comment>
<feature type="domain" description="DNA mismatch repair proteins mutS family" evidence="7">
    <location>
        <begin position="518"/>
        <end position="704"/>
    </location>
</feature>
<accession>G0LFQ6</accession>
<dbReference type="SMART" id="SM00382">
    <property type="entry name" value="AAA"/>
    <property type="match status" value="1"/>
</dbReference>
<proteinExistence type="inferred from homology"/>
<dbReference type="GO" id="GO:0006298">
    <property type="term" value="P:mismatch repair"/>
    <property type="evidence" value="ECO:0007669"/>
    <property type="project" value="InterPro"/>
</dbReference>
<evidence type="ECO:0000256" key="4">
    <source>
        <dbReference type="HAMAP-Rule" id="MF_00971"/>
    </source>
</evidence>
<dbReference type="HOGENOM" id="CLU_026764_0_0_2"/>